<dbReference type="AlphaFoldDB" id="A0A9Q1H3Z5"/>
<organism evidence="3 4">
    <name type="scientific">Holothuria leucospilota</name>
    <name type="common">Black long sea cucumber</name>
    <name type="synonym">Mertensiothuria leucospilota</name>
    <dbReference type="NCBI Taxonomy" id="206669"/>
    <lineage>
        <taxon>Eukaryota</taxon>
        <taxon>Metazoa</taxon>
        <taxon>Echinodermata</taxon>
        <taxon>Eleutherozoa</taxon>
        <taxon>Echinozoa</taxon>
        <taxon>Holothuroidea</taxon>
        <taxon>Aspidochirotacea</taxon>
        <taxon>Aspidochirotida</taxon>
        <taxon>Holothuriidae</taxon>
        <taxon>Holothuria</taxon>
    </lineage>
</organism>
<sequence>MLTSDKIFLLGFVFAGGVPVVFAVIAGACWVVRGKKGQRERALTMEEEDLAPEKKSDSLPRSIASGVTSDMPANAVLYRSHSIRSTKEKVGPMSQLVLPPIGNEGNRASQHIYDEAPHFATSELALSRGKHTATLPAKTYTSRSSLYRMSADYADVPMEDHVPANYENVRSMKSTNGVMSMGNGRHGHPNATLPAMKL</sequence>
<keyword evidence="4" id="KW-1185">Reference proteome</keyword>
<evidence type="ECO:0000313" key="4">
    <source>
        <dbReference type="Proteomes" id="UP001152320"/>
    </source>
</evidence>
<feature type="region of interest" description="Disordered" evidence="1">
    <location>
        <begin position="43"/>
        <end position="64"/>
    </location>
</feature>
<evidence type="ECO:0000313" key="3">
    <source>
        <dbReference type="EMBL" id="KAJ8032008.1"/>
    </source>
</evidence>
<keyword evidence="2" id="KW-1133">Transmembrane helix</keyword>
<reference evidence="3" key="1">
    <citation type="submission" date="2021-10" db="EMBL/GenBank/DDBJ databases">
        <title>Tropical sea cucumber genome reveals ecological adaptation and Cuvierian tubules defense mechanism.</title>
        <authorList>
            <person name="Chen T."/>
        </authorList>
    </citation>
    <scope>NUCLEOTIDE SEQUENCE</scope>
    <source>
        <strain evidence="3">Nanhai2018</strain>
        <tissue evidence="3">Muscle</tissue>
    </source>
</reference>
<keyword evidence="2" id="KW-0472">Membrane</keyword>
<proteinExistence type="predicted"/>
<keyword evidence="2" id="KW-0812">Transmembrane</keyword>
<evidence type="ECO:0000256" key="1">
    <source>
        <dbReference type="SAM" id="MobiDB-lite"/>
    </source>
</evidence>
<accession>A0A9Q1H3Z5</accession>
<comment type="caution">
    <text evidence="3">The sequence shown here is derived from an EMBL/GenBank/DDBJ whole genome shotgun (WGS) entry which is preliminary data.</text>
</comment>
<evidence type="ECO:0000256" key="2">
    <source>
        <dbReference type="SAM" id="Phobius"/>
    </source>
</evidence>
<dbReference type="Proteomes" id="UP001152320">
    <property type="component" value="Chromosome 12"/>
</dbReference>
<gene>
    <name evidence="3" type="ORF">HOLleu_25407</name>
</gene>
<feature type="transmembrane region" description="Helical" evidence="2">
    <location>
        <begin position="6"/>
        <end position="32"/>
    </location>
</feature>
<dbReference type="OrthoDB" id="10367318at2759"/>
<protein>
    <submittedName>
        <fullName evidence="3">Uncharacterized protein</fullName>
    </submittedName>
</protein>
<name>A0A9Q1H3Z5_HOLLE</name>
<dbReference type="PROSITE" id="PS51257">
    <property type="entry name" value="PROKAR_LIPOPROTEIN"/>
    <property type="match status" value="1"/>
</dbReference>
<dbReference type="EMBL" id="JAIZAY010000012">
    <property type="protein sequence ID" value="KAJ8032008.1"/>
    <property type="molecule type" value="Genomic_DNA"/>
</dbReference>